<feature type="compositionally biased region" description="Basic and acidic residues" evidence="4">
    <location>
        <begin position="709"/>
        <end position="726"/>
    </location>
</feature>
<feature type="compositionally biased region" description="Acidic residues" evidence="4">
    <location>
        <begin position="670"/>
        <end position="683"/>
    </location>
</feature>
<feature type="region of interest" description="Disordered" evidence="4">
    <location>
        <begin position="1"/>
        <end position="255"/>
    </location>
</feature>
<name>A0A6J3M1K0_9PEZI</name>
<evidence type="ECO:0000256" key="2">
    <source>
        <dbReference type="ARBA" id="ARBA00022553"/>
    </source>
</evidence>
<feature type="region of interest" description="Disordered" evidence="4">
    <location>
        <begin position="467"/>
        <end position="597"/>
    </location>
</feature>
<sequence>MPARISRASTSAAAPKTAKNKNKKRSIDAYSAATKSLPAQRIPRNRLGEVEDEPRPKRRREQDEDEDEEDAEEEKSRRKRRTKGAPGDDNVEYGSDSSGNEWTMGGLAEDDEDSDIDSDEAFGESDEERFSGFTFRGSSSSGKNKAAARSKKRSLKSKSSDAAIELDEEESDEFDDGDSEDDVGAGFGEDGVDLAAMLDDDDEEMLGSKDTTTRDMGEDDSGEEGTDDDSEDDVESESDEGDDEDDVADEEKIARMRDRLEAIDTYKSRDKQAAIAPYSAATLDDFLADTALDKDVLAGSKSKKRQLAKASAIAAPLPPRQQSRLDRQAATEKAKEQLDRWKDTVVKNRRADFLNFPLQKPEDQAATVGRSKFAPVVGEAPRNELEESIQRIMEESGLASQGLVGEGEAAGDEEGALLKSEDLSANKLPLEEVMRRRAELRRARELLFREELKAKRISKIKSKAYRKVHRKERERLAEQERQEKAEMGIEDEDEREKADRMRAESRMGTKHKESKWAKSLKVSGRAAWDDDARDGVYEQARRKEELKRRIAGRDTSDGEQSDEISEDEDHDDDNQDNNNSVMLKSLDHLQHDDNEGKGLAGMKFMLAADERRRKANEEDVQRLRKELAVQDEDEDEEDKDMGEGLGRAIFGPNPTTSLPVKQKGKRLEFEAPEASDEEDDAAQDDSGILVNGSTRPKIDARGNKQKSALSRDRSITKSTSNDEVKSLKEQISWLQAPKGKDKKKVADAQVDLDLDLSNAVPSNLNEARRKPQTVDNRTSQLPESSAGDTSGWTSVSLSKEAADSDSADEEDPNPLQENASLKQRAFAGDDVQIAFDAEKADLELSEDEKEVSSYLPGWGAWAGEGLSKKDKKINTRTKHNPLFKSKTAGVKRADRQDAKLKNVIISEKNERKGRKYLAPVLPHEFENKEQYERSRRLPMGPEWTTKEVHQKSTQPRVVVKAGVVVNALERPIV</sequence>
<dbReference type="AlphaFoldDB" id="A0A6J3M1K0"/>
<dbReference type="Pfam" id="PF04615">
    <property type="entry name" value="Utp14"/>
    <property type="match status" value="1"/>
</dbReference>
<dbReference type="OrthoDB" id="277439at2759"/>
<feature type="region of interest" description="Disordered" evidence="4">
    <location>
        <begin position="299"/>
        <end position="338"/>
    </location>
</feature>
<reference evidence="6" key="3">
    <citation type="submission" date="2025-08" db="UniProtKB">
        <authorList>
            <consortium name="RefSeq"/>
        </authorList>
    </citation>
    <scope>IDENTIFICATION</scope>
    <source>
        <strain evidence="6">CBS 342.82</strain>
    </source>
</reference>
<proteinExistence type="predicted"/>
<reference evidence="6" key="1">
    <citation type="submission" date="2020-01" db="EMBL/GenBank/DDBJ databases">
        <authorList>
            <consortium name="DOE Joint Genome Institute"/>
            <person name="Haridas S."/>
            <person name="Albert R."/>
            <person name="Binder M."/>
            <person name="Bloem J."/>
            <person name="Labutti K."/>
            <person name="Salamov A."/>
            <person name="Andreopoulos B."/>
            <person name="Baker S.E."/>
            <person name="Barry K."/>
            <person name="Bills G."/>
            <person name="Bluhm B.H."/>
            <person name="Cannon C."/>
            <person name="Castanera R."/>
            <person name="Culley D.E."/>
            <person name="Daum C."/>
            <person name="Ezra D."/>
            <person name="Gonzalez J.B."/>
            <person name="Henrissat B."/>
            <person name="Kuo A."/>
            <person name="Liang C."/>
            <person name="Lipzen A."/>
            <person name="Lutzoni F."/>
            <person name="Magnuson J."/>
            <person name="Mondo S."/>
            <person name="Nolan M."/>
            <person name="Ohm R."/>
            <person name="Pangilinan J."/>
            <person name="Park H.-J."/>
            <person name="Ramirez L."/>
            <person name="Alfaro M."/>
            <person name="Sun H."/>
            <person name="Tritt A."/>
            <person name="Yoshinaga Y."/>
            <person name="Zwiers L.-H."/>
            <person name="Turgeon B.G."/>
            <person name="Goodwin S.B."/>
            <person name="Spatafora J.W."/>
            <person name="Crous P.W."/>
            <person name="Grigoriev I.V."/>
        </authorList>
    </citation>
    <scope>NUCLEOTIDE SEQUENCE</scope>
    <source>
        <strain evidence="6">CBS 342.82</strain>
    </source>
</reference>
<feature type="compositionally biased region" description="Low complexity" evidence="4">
    <location>
        <begin position="131"/>
        <end position="145"/>
    </location>
</feature>
<evidence type="ECO:0000313" key="6">
    <source>
        <dbReference type="RefSeq" id="XP_033458932.1"/>
    </source>
</evidence>
<keyword evidence="3" id="KW-0539">Nucleus</keyword>
<feature type="compositionally biased region" description="Acidic residues" evidence="4">
    <location>
        <begin position="629"/>
        <end position="640"/>
    </location>
</feature>
<reference evidence="6" key="2">
    <citation type="submission" date="2020-04" db="EMBL/GenBank/DDBJ databases">
        <authorList>
            <consortium name="NCBI Genome Project"/>
        </authorList>
    </citation>
    <scope>NUCLEOTIDE SEQUENCE</scope>
    <source>
        <strain evidence="6">CBS 342.82</strain>
    </source>
</reference>
<accession>A0A6J3M1K0</accession>
<feature type="compositionally biased region" description="Basic residues" evidence="4">
    <location>
        <begin position="869"/>
        <end position="881"/>
    </location>
</feature>
<keyword evidence="5" id="KW-1185">Reference proteome</keyword>
<organism evidence="6">
    <name type="scientific">Dissoconium aciculare CBS 342.82</name>
    <dbReference type="NCBI Taxonomy" id="1314786"/>
    <lineage>
        <taxon>Eukaryota</taxon>
        <taxon>Fungi</taxon>
        <taxon>Dikarya</taxon>
        <taxon>Ascomycota</taxon>
        <taxon>Pezizomycotina</taxon>
        <taxon>Dothideomycetes</taxon>
        <taxon>Dothideomycetidae</taxon>
        <taxon>Mycosphaerellales</taxon>
        <taxon>Dissoconiaceae</taxon>
        <taxon>Dissoconium</taxon>
    </lineage>
</organism>
<dbReference type="PANTHER" id="PTHR14150">
    <property type="entry name" value="U3 SMALL NUCLEOLAR RNA-ASSOCIATED PROTEIN 14"/>
    <property type="match status" value="1"/>
</dbReference>
<feature type="compositionally biased region" description="Acidic residues" evidence="4">
    <location>
        <begin position="164"/>
        <end position="183"/>
    </location>
</feature>
<dbReference type="Proteomes" id="UP000504637">
    <property type="component" value="Unplaced"/>
</dbReference>
<feature type="compositionally biased region" description="Basic and acidic residues" evidence="4">
    <location>
        <begin position="527"/>
        <end position="556"/>
    </location>
</feature>
<feature type="compositionally biased region" description="Basic and acidic residues" evidence="4">
    <location>
        <begin position="471"/>
        <end position="487"/>
    </location>
</feature>
<feature type="compositionally biased region" description="Basic and acidic residues" evidence="4">
    <location>
        <begin position="495"/>
        <end position="516"/>
    </location>
</feature>
<feature type="compositionally biased region" description="Acidic residues" evidence="4">
    <location>
        <begin position="557"/>
        <end position="575"/>
    </location>
</feature>
<feature type="compositionally biased region" description="Basic and acidic residues" evidence="4">
    <location>
        <begin position="323"/>
        <end position="338"/>
    </location>
</feature>
<feature type="compositionally biased region" description="Low complexity" evidence="4">
    <location>
        <begin position="1"/>
        <end position="17"/>
    </location>
</feature>
<comment type="subcellular location">
    <subcellularLocation>
        <location evidence="1">Nucleus</location>
        <location evidence="1">Nucleolus</location>
    </subcellularLocation>
</comment>
<feature type="compositionally biased region" description="Basic residues" evidence="4">
    <location>
        <begin position="146"/>
        <end position="156"/>
    </location>
</feature>
<feature type="compositionally biased region" description="Acidic residues" evidence="4">
    <location>
        <begin position="217"/>
        <end position="249"/>
    </location>
</feature>
<dbReference type="GO" id="GO:0006364">
    <property type="term" value="P:rRNA processing"/>
    <property type="evidence" value="ECO:0007669"/>
    <property type="project" value="InterPro"/>
</dbReference>
<feature type="compositionally biased region" description="Basic and acidic residues" evidence="4">
    <location>
        <begin position="46"/>
        <end position="55"/>
    </location>
</feature>
<evidence type="ECO:0000256" key="3">
    <source>
        <dbReference type="ARBA" id="ARBA00023242"/>
    </source>
</evidence>
<feature type="compositionally biased region" description="Acidic residues" evidence="4">
    <location>
        <begin position="803"/>
        <end position="812"/>
    </location>
</feature>
<gene>
    <name evidence="6" type="ORF">K489DRAFT_380634</name>
</gene>
<dbReference type="InterPro" id="IPR006709">
    <property type="entry name" value="SSU_processome_Utp14"/>
</dbReference>
<dbReference type="GO" id="GO:0032040">
    <property type="term" value="C:small-subunit processome"/>
    <property type="evidence" value="ECO:0007669"/>
    <property type="project" value="InterPro"/>
</dbReference>
<evidence type="ECO:0000313" key="5">
    <source>
        <dbReference type="Proteomes" id="UP000504637"/>
    </source>
</evidence>
<feature type="compositionally biased region" description="Basic and acidic residues" evidence="4">
    <location>
        <begin position="611"/>
        <end position="628"/>
    </location>
</feature>
<keyword evidence="2" id="KW-0597">Phosphoprotein</keyword>
<dbReference type="GeneID" id="54362721"/>
<feature type="compositionally biased region" description="Acidic residues" evidence="4">
    <location>
        <begin position="108"/>
        <end position="127"/>
    </location>
</feature>
<feature type="region of interest" description="Disordered" evidence="4">
    <location>
        <begin position="928"/>
        <end position="954"/>
    </location>
</feature>
<evidence type="ECO:0000256" key="1">
    <source>
        <dbReference type="ARBA" id="ARBA00004604"/>
    </source>
</evidence>
<feature type="compositionally biased region" description="Acidic residues" evidence="4">
    <location>
        <begin position="63"/>
        <end position="73"/>
    </location>
</feature>
<feature type="region of interest" description="Disordered" evidence="4">
    <location>
        <begin position="611"/>
        <end position="726"/>
    </location>
</feature>
<dbReference type="PANTHER" id="PTHR14150:SF12">
    <property type="entry name" value="U3 SMALL NUCLEOLAR RNA-ASSOCIATED PROTEIN 14 HOMOLOG A"/>
    <property type="match status" value="1"/>
</dbReference>
<feature type="compositionally biased region" description="Basic and acidic residues" evidence="4">
    <location>
        <begin position="585"/>
        <end position="596"/>
    </location>
</feature>
<feature type="compositionally biased region" description="Polar residues" evidence="4">
    <location>
        <begin position="773"/>
        <end position="797"/>
    </location>
</feature>
<protein>
    <submittedName>
        <fullName evidence="6">Utp14-domain-containing protein</fullName>
    </submittedName>
</protein>
<dbReference type="RefSeq" id="XP_033458932.1">
    <property type="nucleotide sequence ID" value="XM_033604921.1"/>
</dbReference>
<feature type="region of interest" description="Disordered" evidence="4">
    <location>
        <begin position="869"/>
        <end position="894"/>
    </location>
</feature>
<feature type="region of interest" description="Disordered" evidence="4">
    <location>
        <begin position="753"/>
        <end position="824"/>
    </location>
</feature>
<evidence type="ECO:0000256" key="4">
    <source>
        <dbReference type="SAM" id="MobiDB-lite"/>
    </source>
</evidence>